<protein>
    <submittedName>
        <fullName evidence="1">Uncharacterized protein DUF4071</fullName>
    </submittedName>
</protein>
<dbReference type="AlphaFoldDB" id="A0A2S6H8U8"/>
<dbReference type="Proteomes" id="UP000240010">
    <property type="component" value="Unassembled WGS sequence"/>
</dbReference>
<organism evidence="1 2">
    <name type="scientific">Methylobacter tundripaludum</name>
    <dbReference type="NCBI Taxonomy" id="173365"/>
    <lineage>
        <taxon>Bacteria</taxon>
        <taxon>Pseudomonadati</taxon>
        <taxon>Pseudomonadota</taxon>
        <taxon>Gammaproteobacteria</taxon>
        <taxon>Methylococcales</taxon>
        <taxon>Methylococcaceae</taxon>
        <taxon>Methylobacter</taxon>
    </lineage>
</organism>
<evidence type="ECO:0000313" key="1">
    <source>
        <dbReference type="EMBL" id="PPK73914.1"/>
    </source>
</evidence>
<name>A0A2S6H8U8_9GAMM</name>
<dbReference type="RefSeq" id="WP_104430189.1">
    <property type="nucleotide sequence ID" value="NZ_PTIZ01000013.1"/>
</dbReference>
<reference evidence="1 2" key="1">
    <citation type="submission" date="2018-02" db="EMBL/GenBank/DDBJ databases">
        <title>Subsurface microbial communities from deep shales in Ohio and West Virginia, USA.</title>
        <authorList>
            <person name="Wrighton K."/>
        </authorList>
    </citation>
    <scope>NUCLEOTIDE SEQUENCE [LARGE SCALE GENOMIC DNA]</scope>
    <source>
        <strain evidence="1 2">OWC-DMM</strain>
    </source>
</reference>
<evidence type="ECO:0000313" key="2">
    <source>
        <dbReference type="Proteomes" id="UP000240010"/>
    </source>
</evidence>
<accession>A0A2S6H8U8</accession>
<proteinExistence type="predicted"/>
<dbReference type="InterPro" id="IPR046880">
    <property type="entry name" value="TPR-S"/>
</dbReference>
<sequence>MPDKKKCFVVMGFGEKTDYRTSRVLDLDKTYNHIIKPAVQDAGLECVRADEIPHAGTIDMPMFEQLMQADLVVADLSTSNLNAAYELGVRHALKPRTTIIIAEEQFASPFDINHIVTLPYRLDGKVLDIDEAARFRAVLAKAITAILPQNRVDSPVYNFLRPLTPPVLGEEKALGARGTAMDTDANNPTLAALMEQMNEAKKKKEFVTAKSLLNVMITMAPNQTALKQQLALMTYKSKKPDELSALKEAQVILGELEPMHSNNAETLGLWGAIHKRLFEITKQRADLDTAILSYEKGYRLLSDYYNGINWAFLLNVRASLSGPADAITDFVLARRTRADVLEICKTKLESLKDSEQTRGERYWILATMAEACLGMEEAAQSEKYRNDAKEYADEPWMLESTQEQLEKLQVYLEHSPLKNLPV</sequence>
<dbReference type="EMBL" id="PTIZ01000013">
    <property type="protein sequence ID" value="PPK73914.1"/>
    <property type="molecule type" value="Genomic_DNA"/>
</dbReference>
<dbReference type="Pfam" id="PF20308">
    <property type="entry name" value="TPR-S"/>
    <property type="match status" value="1"/>
</dbReference>
<comment type="caution">
    <text evidence="1">The sequence shown here is derived from an EMBL/GenBank/DDBJ whole genome shotgun (WGS) entry which is preliminary data.</text>
</comment>
<gene>
    <name evidence="1" type="ORF">B0F87_11325</name>
</gene>